<dbReference type="SMART" id="SM00698">
    <property type="entry name" value="MORN"/>
    <property type="match status" value="8"/>
</dbReference>
<comment type="caution">
    <text evidence="2">The sequence shown here is derived from an EMBL/GenBank/DDBJ whole genome shotgun (WGS) entry which is preliminary data.</text>
</comment>
<evidence type="ECO:0000313" key="2">
    <source>
        <dbReference type="EMBL" id="KAJ1144778.1"/>
    </source>
</evidence>
<keyword evidence="3" id="KW-1185">Reference proteome</keyword>
<dbReference type="Proteomes" id="UP001066276">
    <property type="component" value="Chromosome 6"/>
</dbReference>
<gene>
    <name evidence="2" type="ORF">NDU88_011073</name>
</gene>
<evidence type="ECO:0000313" key="3">
    <source>
        <dbReference type="Proteomes" id="UP001066276"/>
    </source>
</evidence>
<accession>A0AAV7R233</accession>
<keyword evidence="1" id="KW-0677">Repeat</keyword>
<evidence type="ECO:0000256" key="1">
    <source>
        <dbReference type="ARBA" id="ARBA00022737"/>
    </source>
</evidence>
<dbReference type="PANTHER" id="PTHR23084">
    <property type="entry name" value="PHOSPHATIDYLINOSITOL-4-PHOSPHATE 5-KINASE RELATED"/>
    <property type="match status" value="1"/>
</dbReference>
<sequence length="306" mass="34089">MATQRGSGARYIGEVKKQLRDGFGIYIYPNTFFRYEGQWKKGKKHGHGKLLLKDGSYYEGEFADGEIEGNGLRYWASFGNTYSGQFSCGELHGTGVMQYKDGARYEGEFSCGMREGYGILVDCNGQTYQGSFHDNKKHGEGQMNFRNGDHYEGDWVMDQRQGHGVLRCADGTIYEGQWRSDTFSGQGAVLHCSGVTYDGLWINGYPAGMAKKIVIMGDEEIEVVQGWPLTIHVQLQDEDGHLCEGITNPCRDSLTMGVPLKNRLSDALENGVIPKEPLTRGDTAIDRFNVKSGLRLGLLSTVVQYK</sequence>
<organism evidence="2 3">
    <name type="scientific">Pleurodeles waltl</name>
    <name type="common">Iberian ribbed newt</name>
    <dbReference type="NCBI Taxonomy" id="8319"/>
    <lineage>
        <taxon>Eukaryota</taxon>
        <taxon>Metazoa</taxon>
        <taxon>Chordata</taxon>
        <taxon>Craniata</taxon>
        <taxon>Vertebrata</taxon>
        <taxon>Euteleostomi</taxon>
        <taxon>Amphibia</taxon>
        <taxon>Batrachia</taxon>
        <taxon>Caudata</taxon>
        <taxon>Salamandroidea</taxon>
        <taxon>Salamandridae</taxon>
        <taxon>Pleurodelinae</taxon>
        <taxon>Pleurodeles</taxon>
    </lineage>
</organism>
<reference evidence="2" key="1">
    <citation type="journal article" date="2022" name="bioRxiv">
        <title>Sequencing and chromosome-scale assembly of the giantPleurodeles waltlgenome.</title>
        <authorList>
            <person name="Brown T."/>
            <person name="Elewa A."/>
            <person name="Iarovenko S."/>
            <person name="Subramanian E."/>
            <person name="Araus A.J."/>
            <person name="Petzold A."/>
            <person name="Susuki M."/>
            <person name="Suzuki K.-i.T."/>
            <person name="Hayashi T."/>
            <person name="Toyoda A."/>
            <person name="Oliveira C."/>
            <person name="Osipova E."/>
            <person name="Leigh N.D."/>
            <person name="Simon A."/>
            <person name="Yun M.H."/>
        </authorList>
    </citation>
    <scope>NUCLEOTIDE SEQUENCE</scope>
    <source>
        <strain evidence="2">20211129_DDA</strain>
        <tissue evidence="2">Liver</tissue>
    </source>
</reference>
<evidence type="ECO:0008006" key="4">
    <source>
        <dbReference type="Google" id="ProtNLM"/>
    </source>
</evidence>
<dbReference type="Pfam" id="PF02493">
    <property type="entry name" value="MORN"/>
    <property type="match status" value="8"/>
</dbReference>
<dbReference type="AlphaFoldDB" id="A0AAV7R233"/>
<name>A0AAV7R233_PLEWA</name>
<proteinExistence type="predicted"/>
<dbReference type="SUPFAM" id="SSF82185">
    <property type="entry name" value="Histone H3 K4-specific methyltransferase SET7/9 N-terminal domain"/>
    <property type="match status" value="2"/>
</dbReference>
<dbReference type="PANTHER" id="PTHR23084:SF263">
    <property type="entry name" value="MORN REPEAT-CONTAINING PROTEIN 1"/>
    <property type="match status" value="1"/>
</dbReference>
<dbReference type="Gene3D" id="2.20.110.10">
    <property type="entry name" value="Histone H3 K4-specific methyltransferase SET7/9 N-terminal domain"/>
    <property type="match status" value="4"/>
</dbReference>
<dbReference type="InterPro" id="IPR003409">
    <property type="entry name" value="MORN"/>
</dbReference>
<dbReference type="EMBL" id="JANPWB010000010">
    <property type="protein sequence ID" value="KAJ1144778.1"/>
    <property type="molecule type" value="Genomic_DNA"/>
</dbReference>
<protein>
    <recommendedName>
        <fullName evidence="4">MORN repeat-containing protein 1</fullName>
    </recommendedName>
</protein>